<evidence type="ECO:0000313" key="2">
    <source>
        <dbReference type="Proteomes" id="UP001055811"/>
    </source>
</evidence>
<reference evidence="1 2" key="2">
    <citation type="journal article" date="2022" name="Mol. Ecol. Resour.">
        <title>The genomes of chicory, endive, great burdock and yacon provide insights into Asteraceae paleo-polyploidization history and plant inulin production.</title>
        <authorList>
            <person name="Fan W."/>
            <person name="Wang S."/>
            <person name="Wang H."/>
            <person name="Wang A."/>
            <person name="Jiang F."/>
            <person name="Liu H."/>
            <person name="Zhao H."/>
            <person name="Xu D."/>
            <person name="Zhang Y."/>
        </authorList>
    </citation>
    <scope>NUCLEOTIDE SEQUENCE [LARGE SCALE GENOMIC DNA]</scope>
    <source>
        <strain evidence="2">cv. Punajuju</strain>
        <tissue evidence="1">Leaves</tissue>
    </source>
</reference>
<comment type="caution">
    <text evidence="1">The sequence shown here is derived from an EMBL/GenBank/DDBJ whole genome shotgun (WGS) entry which is preliminary data.</text>
</comment>
<dbReference type="Proteomes" id="UP001055811">
    <property type="component" value="Linkage Group LG02"/>
</dbReference>
<organism evidence="1 2">
    <name type="scientific">Cichorium intybus</name>
    <name type="common">Chicory</name>
    <dbReference type="NCBI Taxonomy" id="13427"/>
    <lineage>
        <taxon>Eukaryota</taxon>
        <taxon>Viridiplantae</taxon>
        <taxon>Streptophyta</taxon>
        <taxon>Embryophyta</taxon>
        <taxon>Tracheophyta</taxon>
        <taxon>Spermatophyta</taxon>
        <taxon>Magnoliopsida</taxon>
        <taxon>eudicotyledons</taxon>
        <taxon>Gunneridae</taxon>
        <taxon>Pentapetalae</taxon>
        <taxon>asterids</taxon>
        <taxon>campanulids</taxon>
        <taxon>Asterales</taxon>
        <taxon>Asteraceae</taxon>
        <taxon>Cichorioideae</taxon>
        <taxon>Cichorieae</taxon>
        <taxon>Cichoriinae</taxon>
        <taxon>Cichorium</taxon>
    </lineage>
</organism>
<protein>
    <submittedName>
        <fullName evidence="1">Uncharacterized protein</fullName>
    </submittedName>
</protein>
<keyword evidence="2" id="KW-1185">Reference proteome</keyword>
<dbReference type="EMBL" id="CM042010">
    <property type="protein sequence ID" value="KAI3780676.1"/>
    <property type="molecule type" value="Genomic_DNA"/>
</dbReference>
<evidence type="ECO:0000313" key="1">
    <source>
        <dbReference type="EMBL" id="KAI3780676.1"/>
    </source>
</evidence>
<proteinExistence type="predicted"/>
<accession>A0ACB9GC72</accession>
<sequence length="74" mass="8195">MAMVLDQSQEKEKLDQVDLVLPGKQSALSSEVARSARKAVKQLEKLKPSKLLREGFIKDVLGSDSEVDEIAKEL</sequence>
<gene>
    <name evidence="1" type="ORF">L2E82_10662</name>
</gene>
<reference evidence="2" key="1">
    <citation type="journal article" date="2022" name="Mol. Ecol. Resour.">
        <title>The genomes of chicory, endive, great burdock and yacon provide insights into Asteraceae palaeo-polyploidization history and plant inulin production.</title>
        <authorList>
            <person name="Fan W."/>
            <person name="Wang S."/>
            <person name="Wang H."/>
            <person name="Wang A."/>
            <person name="Jiang F."/>
            <person name="Liu H."/>
            <person name="Zhao H."/>
            <person name="Xu D."/>
            <person name="Zhang Y."/>
        </authorList>
    </citation>
    <scope>NUCLEOTIDE SEQUENCE [LARGE SCALE GENOMIC DNA]</scope>
    <source>
        <strain evidence="2">cv. Punajuju</strain>
    </source>
</reference>
<name>A0ACB9GC72_CICIN</name>